<sequence length="508" mass="57969">MVAFMSKKQEEKYPGIIIGKHPTKNIFLTSYGQTFILLAAPPGSGKGVSFVFPNLLSFPDSVAVNDPKFELWNGTSGFRASCGHECYRFSPELLETHRWNPLSYLSRDELERFADIKTIASSLFISPNSENQAFYNNAGKIFSALVLYLMETPELPLTLPQVYEITSLGDELPQWVENTIEARDNEDRALSDECIREMMNILSISSNPKSWSIYMDILSEVLGIFGEKKVAWAVSGNDIDFSKMRERKMSVYFSVTNEAVEKFGKLMNLFFTQLIGANSKVLPSDGGFDENGNLILKYQIGMFMDEVKVMGRIRAFENAPALLRSYGFRFNFIFQNKQQLRASNMYGKETADAMMNAFHVEIVYAPAKQDFATAEEYSKALGTTTVPVTTYSDSVSSRQKSRSRNRSVQPRPLMLPQEILDMPYDEELIFIQGNNKTKPLNVKARKIKWYEEPVFKSRGNMMPPEIPLASRELLNGLVISMRKREQHLNAEFKEEYSSIFDNERNKRL</sequence>
<evidence type="ECO:0000256" key="4">
    <source>
        <dbReference type="ARBA" id="ARBA00022692"/>
    </source>
</evidence>
<dbReference type="AlphaFoldDB" id="U7R881"/>
<comment type="subcellular location">
    <subcellularLocation>
        <location evidence="1">Cell membrane</location>
        <topology evidence="1">Multi-pass membrane protein</topology>
    </subcellularLocation>
</comment>
<evidence type="ECO:0000256" key="2">
    <source>
        <dbReference type="ARBA" id="ARBA00008806"/>
    </source>
</evidence>
<dbReference type="CDD" id="cd01127">
    <property type="entry name" value="TrwB_TraG_TraD_VirD4"/>
    <property type="match status" value="2"/>
</dbReference>
<keyword evidence="9" id="KW-1185">Reference proteome</keyword>
<proteinExistence type="inferred from homology"/>
<keyword evidence="4" id="KW-0812">Transmembrane</keyword>
<protein>
    <recommendedName>
        <fullName evidence="10">Conjugal transfer protein TraG</fullName>
    </recommendedName>
</protein>
<dbReference type="Proteomes" id="UP000017133">
    <property type="component" value="Unassembled WGS sequence"/>
</dbReference>
<evidence type="ECO:0000256" key="3">
    <source>
        <dbReference type="ARBA" id="ARBA00022475"/>
    </source>
</evidence>
<dbReference type="InterPro" id="IPR051539">
    <property type="entry name" value="T4SS-coupling_protein"/>
</dbReference>
<dbReference type="Gene3D" id="3.40.50.300">
    <property type="entry name" value="P-loop containing nucleotide triphosphate hydrolases"/>
    <property type="match status" value="1"/>
</dbReference>
<organism evidence="8 9">
    <name type="scientific">Photorhabdus temperata J3</name>
    <dbReference type="NCBI Taxonomy" id="1389415"/>
    <lineage>
        <taxon>Bacteria</taxon>
        <taxon>Pseudomonadati</taxon>
        <taxon>Pseudomonadota</taxon>
        <taxon>Gammaproteobacteria</taxon>
        <taxon>Enterobacterales</taxon>
        <taxon>Morganellaceae</taxon>
        <taxon>Photorhabdus</taxon>
    </lineage>
</organism>
<dbReference type="EMBL" id="AXDT01000012">
    <property type="protein sequence ID" value="ERT14891.1"/>
    <property type="molecule type" value="Genomic_DNA"/>
</dbReference>
<dbReference type="Pfam" id="PF02534">
    <property type="entry name" value="T4SS-DNA_transf"/>
    <property type="match status" value="1"/>
</dbReference>
<accession>U7R881</accession>
<evidence type="ECO:0000256" key="7">
    <source>
        <dbReference type="SAM" id="MobiDB-lite"/>
    </source>
</evidence>
<dbReference type="PATRIC" id="fig|1389415.4.peg.209"/>
<name>U7R881_PHOTE</name>
<gene>
    <name evidence="8" type="ORF">O185_01115</name>
</gene>
<dbReference type="GO" id="GO:0005886">
    <property type="term" value="C:plasma membrane"/>
    <property type="evidence" value="ECO:0007669"/>
    <property type="project" value="UniProtKB-SubCell"/>
</dbReference>
<comment type="caution">
    <text evidence="8">The sequence shown here is derived from an EMBL/GenBank/DDBJ whole genome shotgun (WGS) entry which is preliminary data.</text>
</comment>
<feature type="region of interest" description="Disordered" evidence="7">
    <location>
        <begin position="391"/>
        <end position="411"/>
    </location>
</feature>
<reference evidence="8 9" key="1">
    <citation type="submission" date="2013-10" db="EMBL/GenBank/DDBJ databases">
        <title>Whole Genome Shotgun Sequence of Photorhabdus temperata J3.</title>
        <authorList>
            <person name="Park G.-S."/>
            <person name="Hong S.-J."/>
            <person name="Shin J.-H."/>
        </authorList>
    </citation>
    <scope>NUCLEOTIDE SEQUENCE [LARGE SCALE GENOMIC DNA]</scope>
    <source>
        <strain evidence="8 9">J3</strain>
    </source>
</reference>
<keyword evidence="3" id="KW-1003">Cell membrane</keyword>
<evidence type="ECO:0008006" key="10">
    <source>
        <dbReference type="Google" id="ProtNLM"/>
    </source>
</evidence>
<evidence type="ECO:0000313" key="9">
    <source>
        <dbReference type="Proteomes" id="UP000017133"/>
    </source>
</evidence>
<evidence type="ECO:0000256" key="1">
    <source>
        <dbReference type="ARBA" id="ARBA00004651"/>
    </source>
</evidence>
<comment type="similarity">
    <text evidence="2">Belongs to the VirD4/TraG family.</text>
</comment>
<dbReference type="SUPFAM" id="SSF52540">
    <property type="entry name" value="P-loop containing nucleoside triphosphate hydrolases"/>
    <property type="match status" value="1"/>
</dbReference>
<keyword evidence="6" id="KW-0472">Membrane</keyword>
<evidence type="ECO:0000256" key="5">
    <source>
        <dbReference type="ARBA" id="ARBA00022989"/>
    </source>
</evidence>
<keyword evidence="5" id="KW-1133">Transmembrane helix</keyword>
<evidence type="ECO:0000256" key="6">
    <source>
        <dbReference type="ARBA" id="ARBA00023136"/>
    </source>
</evidence>
<dbReference type="PANTHER" id="PTHR37937:SF1">
    <property type="entry name" value="CONJUGATIVE TRANSFER: DNA TRANSPORT"/>
    <property type="match status" value="1"/>
</dbReference>
<evidence type="ECO:0000313" key="8">
    <source>
        <dbReference type="EMBL" id="ERT14891.1"/>
    </source>
</evidence>
<dbReference type="InterPro" id="IPR003688">
    <property type="entry name" value="TraG/VirD4"/>
</dbReference>
<dbReference type="PANTHER" id="PTHR37937">
    <property type="entry name" value="CONJUGATIVE TRANSFER: DNA TRANSPORT"/>
    <property type="match status" value="1"/>
</dbReference>
<dbReference type="InterPro" id="IPR027417">
    <property type="entry name" value="P-loop_NTPase"/>
</dbReference>